<dbReference type="Proteomes" id="UP000031036">
    <property type="component" value="Unassembled WGS sequence"/>
</dbReference>
<reference evidence="1 2" key="1">
    <citation type="submission" date="2014-11" db="EMBL/GenBank/DDBJ databases">
        <title>Genetic blueprint of the zoonotic pathogen Toxocara canis.</title>
        <authorList>
            <person name="Zhu X.-Q."/>
            <person name="Korhonen P.K."/>
            <person name="Cai H."/>
            <person name="Young N.D."/>
            <person name="Nejsum P."/>
            <person name="von Samson-Himmelstjerna G."/>
            <person name="Boag P.R."/>
            <person name="Tan P."/>
            <person name="Li Q."/>
            <person name="Min J."/>
            <person name="Yang Y."/>
            <person name="Wang X."/>
            <person name="Fang X."/>
            <person name="Hall R.S."/>
            <person name="Hofmann A."/>
            <person name="Sternberg P.W."/>
            <person name="Jex A.R."/>
            <person name="Gasser R.B."/>
        </authorList>
    </citation>
    <scope>NUCLEOTIDE SEQUENCE [LARGE SCALE GENOMIC DNA]</scope>
    <source>
        <strain evidence="1">PN_DK_2014</strain>
    </source>
</reference>
<keyword evidence="2" id="KW-1185">Reference proteome</keyword>
<comment type="caution">
    <text evidence="1">The sequence shown here is derived from an EMBL/GenBank/DDBJ whole genome shotgun (WGS) entry which is preliminary data.</text>
</comment>
<evidence type="ECO:0000313" key="2">
    <source>
        <dbReference type="Proteomes" id="UP000031036"/>
    </source>
</evidence>
<name>A0A0B2UT72_TOXCA</name>
<evidence type="ECO:0000313" key="1">
    <source>
        <dbReference type="EMBL" id="KHN72439.1"/>
    </source>
</evidence>
<gene>
    <name evidence="1" type="ORF">Tcan_12818</name>
</gene>
<dbReference type="EMBL" id="JPKZ01003252">
    <property type="protein sequence ID" value="KHN72439.1"/>
    <property type="molecule type" value="Genomic_DNA"/>
</dbReference>
<organism evidence="1 2">
    <name type="scientific">Toxocara canis</name>
    <name type="common">Canine roundworm</name>
    <dbReference type="NCBI Taxonomy" id="6265"/>
    <lineage>
        <taxon>Eukaryota</taxon>
        <taxon>Metazoa</taxon>
        <taxon>Ecdysozoa</taxon>
        <taxon>Nematoda</taxon>
        <taxon>Chromadorea</taxon>
        <taxon>Rhabditida</taxon>
        <taxon>Spirurina</taxon>
        <taxon>Ascaridomorpha</taxon>
        <taxon>Ascaridoidea</taxon>
        <taxon>Toxocaridae</taxon>
        <taxon>Toxocara</taxon>
    </lineage>
</organism>
<protein>
    <submittedName>
        <fullName evidence="1">Uncharacterized protein</fullName>
    </submittedName>
</protein>
<dbReference type="AlphaFoldDB" id="A0A0B2UT72"/>
<accession>A0A0B2UT72</accession>
<proteinExistence type="predicted"/>
<sequence>MTPNIGELRRNICGKEINQTEASAAYSSAVLYMTAKQLAAISAFFKILCNGAYRGSADLREDRSTEPRDEGKAKFDISAPGLPYNLFTHFGQNLVPNRVVCYDWCRGLDIRRVEESKTSPGQFVTTT</sequence>